<dbReference type="SFLD" id="SFLDS00029">
    <property type="entry name" value="Radical_SAM"/>
    <property type="match status" value="1"/>
</dbReference>
<dbReference type="EMBL" id="DPIY01000007">
    <property type="protein sequence ID" value="HCT57137.1"/>
    <property type="molecule type" value="Genomic_DNA"/>
</dbReference>
<dbReference type="Gene3D" id="3.20.20.70">
    <property type="entry name" value="Aldolase class I"/>
    <property type="match status" value="1"/>
</dbReference>
<dbReference type="InterPro" id="IPR058240">
    <property type="entry name" value="rSAM_sf"/>
</dbReference>
<dbReference type="GO" id="GO:0051536">
    <property type="term" value="F:iron-sulfur cluster binding"/>
    <property type="evidence" value="ECO:0007669"/>
    <property type="project" value="UniProtKB-KW"/>
</dbReference>
<evidence type="ECO:0000259" key="6">
    <source>
        <dbReference type="PROSITE" id="PS51918"/>
    </source>
</evidence>
<evidence type="ECO:0000256" key="5">
    <source>
        <dbReference type="ARBA" id="ARBA00023014"/>
    </source>
</evidence>
<proteinExistence type="predicted"/>
<evidence type="ECO:0000256" key="2">
    <source>
        <dbReference type="ARBA" id="ARBA00022691"/>
    </source>
</evidence>
<reference evidence="7 8" key="1">
    <citation type="journal article" date="2018" name="Nat. Biotechnol.">
        <title>A standardized bacterial taxonomy based on genome phylogeny substantially revises the tree of life.</title>
        <authorList>
            <person name="Parks D.H."/>
            <person name="Chuvochina M."/>
            <person name="Waite D.W."/>
            <person name="Rinke C."/>
            <person name="Skarshewski A."/>
            <person name="Chaumeil P.A."/>
            <person name="Hugenholtz P."/>
        </authorList>
    </citation>
    <scope>NUCLEOTIDE SEQUENCE [LARGE SCALE GENOMIC DNA]</scope>
    <source>
        <strain evidence="7">UBA8844</strain>
    </source>
</reference>
<dbReference type="InterPro" id="IPR007197">
    <property type="entry name" value="rSAM"/>
</dbReference>
<dbReference type="PANTHER" id="PTHR11228">
    <property type="entry name" value="RADICAL SAM DOMAIN PROTEIN"/>
    <property type="match status" value="1"/>
</dbReference>
<gene>
    <name evidence="7" type="ORF">DGD08_07975</name>
</gene>
<organism evidence="7 8">
    <name type="scientific">Gemmatimonas aurantiaca</name>
    <dbReference type="NCBI Taxonomy" id="173480"/>
    <lineage>
        <taxon>Bacteria</taxon>
        <taxon>Pseudomonadati</taxon>
        <taxon>Gemmatimonadota</taxon>
        <taxon>Gemmatimonadia</taxon>
        <taxon>Gemmatimonadales</taxon>
        <taxon>Gemmatimonadaceae</taxon>
        <taxon>Gemmatimonas</taxon>
    </lineage>
</organism>
<dbReference type="AlphaFoldDB" id="A0A3D4V9Y1"/>
<evidence type="ECO:0000313" key="7">
    <source>
        <dbReference type="EMBL" id="HCT57137.1"/>
    </source>
</evidence>
<evidence type="ECO:0000256" key="1">
    <source>
        <dbReference type="ARBA" id="ARBA00001966"/>
    </source>
</evidence>
<comment type="caution">
    <text evidence="7">The sequence shown here is derived from an EMBL/GenBank/DDBJ whole genome shotgun (WGS) entry which is preliminary data.</text>
</comment>
<evidence type="ECO:0000313" key="8">
    <source>
        <dbReference type="Proteomes" id="UP000264071"/>
    </source>
</evidence>
<keyword evidence="5" id="KW-0411">Iron-sulfur</keyword>
<dbReference type="SMART" id="SM00729">
    <property type="entry name" value="Elp3"/>
    <property type="match status" value="1"/>
</dbReference>
<name>A0A3D4V9Y1_9BACT</name>
<protein>
    <submittedName>
        <fullName evidence="7">Radical SAM protein</fullName>
    </submittedName>
</protein>
<dbReference type="SFLD" id="SFLDG01067">
    <property type="entry name" value="SPASM/twitch_domain_containing"/>
    <property type="match status" value="1"/>
</dbReference>
<evidence type="ECO:0000256" key="4">
    <source>
        <dbReference type="ARBA" id="ARBA00023004"/>
    </source>
</evidence>
<evidence type="ECO:0000256" key="3">
    <source>
        <dbReference type="ARBA" id="ARBA00022723"/>
    </source>
</evidence>
<keyword evidence="3" id="KW-0479">Metal-binding</keyword>
<comment type="cofactor">
    <cofactor evidence="1">
        <name>[4Fe-4S] cluster</name>
        <dbReference type="ChEBI" id="CHEBI:49883"/>
    </cofactor>
</comment>
<dbReference type="OMA" id="WAVEICT"/>
<accession>A0A3D4V9Y1</accession>
<dbReference type="Pfam" id="PF04055">
    <property type="entry name" value="Radical_SAM"/>
    <property type="match status" value="1"/>
</dbReference>
<dbReference type="InterPro" id="IPR050377">
    <property type="entry name" value="Radical_SAM_PqqE_MftC-like"/>
</dbReference>
<dbReference type="GO" id="GO:0046872">
    <property type="term" value="F:metal ion binding"/>
    <property type="evidence" value="ECO:0007669"/>
    <property type="project" value="UniProtKB-KW"/>
</dbReference>
<dbReference type="InterPro" id="IPR013785">
    <property type="entry name" value="Aldolase_TIM"/>
</dbReference>
<dbReference type="PROSITE" id="PS51918">
    <property type="entry name" value="RADICAL_SAM"/>
    <property type="match status" value="1"/>
</dbReference>
<dbReference type="CDD" id="cd01335">
    <property type="entry name" value="Radical_SAM"/>
    <property type="match status" value="1"/>
</dbReference>
<dbReference type="GO" id="GO:0003824">
    <property type="term" value="F:catalytic activity"/>
    <property type="evidence" value="ECO:0007669"/>
    <property type="project" value="InterPro"/>
</dbReference>
<keyword evidence="2" id="KW-0949">S-adenosyl-L-methionine</keyword>
<sequence length="335" mass="37942">MLSSRYRPWHVPIFLGKYAWLRARRRPVLLNFEVTMRCNARCGFCDYWKTPASEKAHELKSFADIARHFSPMLVTFTGGEPTLRRDLEDIVRSVREAVRFTYVQLITHGAMLSLERAQSLWDAGVDQFNISLDYLDGRHDDARGIPGLTSKILDLVPRMRSAGIGGVRFNTVIKNDNLDQILPIVERAAALGGGVNFSVYTALKNGNTAHQLQDIDPDAVQQVINELLAYKRRRRGVITNSDYYLEQIPRYVRGEMNEPCQSGSTTIHIDPHGQVRRCPDFKPDGPWQSYKGYAPIDCNACFYACRGEAQAPLRLMSRVRDVMATVVPDAEEHVA</sequence>
<keyword evidence="4" id="KW-0408">Iron</keyword>
<dbReference type="PANTHER" id="PTHR11228:SF22">
    <property type="entry name" value="PEPTIDE BIOSYNTHESIS PROTEIN YYDG-RELATED"/>
    <property type="match status" value="1"/>
</dbReference>
<dbReference type="InterPro" id="IPR006638">
    <property type="entry name" value="Elp3/MiaA/NifB-like_rSAM"/>
</dbReference>
<dbReference type="SUPFAM" id="SSF102114">
    <property type="entry name" value="Radical SAM enzymes"/>
    <property type="match status" value="1"/>
</dbReference>
<dbReference type="Proteomes" id="UP000264071">
    <property type="component" value="Unassembled WGS sequence"/>
</dbReference>
<feature type="domain" description="Radical SAM core" evidence="6">
    <location>
        <begin position="22"/>
        <end position="240"/>
    </location>
</feature>